<name>A0A6H0XXZ9_9PEZI</name>
<evidence type="ECO:0000256" key="1">
    <source>
        <dbReference type="SAM" id="MobiDB-lite"/>
    </source>
</evidence>
<dbReference type="Pfam" id="PF00169">
    <property type="entry name" value="PH"/>
    <property type="match status" value="1"/>
</dbReference>
<organism evidence="3 4">
    <name type="scientific">Peltaster fructicola</name>
    <dbReference type="NCBI Taxonomy" id="286661"/>
    <lineage>
        <taxon>Eukaryota</taxon>
        <taxon>Fungi</taxon>
        <taxon>Dikarya</taxon>
        <taxon>Ascomycota</taxon>
        <taxon>Pezizomycotina</taxon>
        <taxon>Dothideomycetes</taxon>
        <taxon>Dothideomycetes incertae sedis</taxon>
        <taxon>Peltaster</taxon>
    </lineage>
</organism>
<dbReference type="InterPro" id="IPR011993">
    <property type="entry name" value="PH-like_dom_sf"/>
</dbReference>
<evidence type="ECO:0000313" key="3">
    <source>
        <dbReference type="EMBL" id="QIW99540.1"/>
    </source>
</evidence>
<feature type="compositionally biased region" description="Polar residues" evidence="1">
    <location>
        <begin position="189"/>
        <end position="214"/>
    </location>
</feature>
<proteinExistence type="predicted"/>
<gene>
    <name evidence="3" type="ORF">AMS68_005058</name>
</gene>
<dbReference type="InterPro" id="IPR057334">
    <property type="entry name" value="PH_2nd_LRR"/>
</dbReference>
<dbReference type="PROSITE" id="PS50003">
    <property type="entry name" value="PH_DOMAIN"/>
    <property type="match status" value="1"/>
</dbReference>
<feature type="region of interest" description="Disordered" evidence="1">
    <location>
        <begin position="21"/>
        <end position="139"/>
    </location>
</feature>
<protein>
    <recommendedName>
        <fullName evidence="2">PH domain-containing protein</fullName>
    </recommendedName>
</protein>
<dbReference type="SUPFAM" id="SSF50729">
    <property type="entry name" value="PH domain-like"/>
    <property type="match status" value="1"/>
</dbReference>
<accession>A0A6H0XXZ9</accession>
<sequence>MSRDSNDSTSGSWSKRKTFFNISSLGSNGHTDSSDKPTMLKKHRKRPSLLTDLKDVDSAYAAGEIRSAPPASENTKQRPPLSIRGHSKRPTSVFTSLRGSIRSNTDKDDASLEPLSAASTTAPSLTFGETLTDTTSSSRTVRIHGEVQTSAGMFRKKKEYLVLTENTLTRYKSQAKAAETFSSIPHSLSRSSTIKHGQMPSYGSSGDLQTVSDSSGEKTGRIALQQVVAVHTPDDGKPYFTIEVSYLDEDSGQAAAITLQFGNPQERDTWLQSIRAAVIDARMRDTQHISSYNLENAARIIERDNDYDPDNCVIYKIVQRHSSVKSRSSSDDLTKVASTVGLLAIGVHKIHLMPVARSVNRTSSPSLGSAAPVSSSYGILTMSSLRVSDSDDSFELTLRRPLQRPRTLYLASSSSHEIATRLYYAENFLRPEGGHRFYKLTAPSEVEEMLPPSVATDVEEHNCFQRTLIAYCVSHGVNPTNIRYSVNYDCDDAPRFDLLPAADERRA</sequence>
<feature type="compositionally biased region" description="Polar residues" evidence="1">
    <location>
        <begin position="90"/>
        <end position="103"/>
    </location>
</feature>
<dbReference type="SMART" id="SM00233">
    <property type="entry name" value="PH"/>
    <property type="match status" value="1"/>
</dbReference>
<reference evidence="3 4" key="1">
    <citation type="journal article" date="2016" name="Sci. Rep.">
        <title>Peltaster fructicola genome reveals evolution from an invasive phytopathogen to an ectophytic parasite.</title>
        <authorList>
            <person name="Xu C."/>
            <person name="Chen H."/>
            <person name="Gleason M.L."/>
            <person name="Xu J.R."/>
            <person name="Liu H."/>
            <person name="Zhang R."/>
            <person name="Sun G."/>
        </authorList>
    </citation>
    <scope>NUCLEOTIDE SEQUENCE [LARGE SCALE GENOMIC DNA]</scope>
    <source>
        <strain evidence="3 4">LNHT1506</strain>
    </source>
</reference>
<dbReference type="EMBL" id="CP051141">
    <property type="protein sequence ID" value="QIW99540.1"/>
    <property type="molecule type" value="Genomic_DNA"/>
</dbReference>
<dbReference type="InterPro" id="IPR001849">
    <property type="entry name" value="PH_domain"/>
</dbReference>
<dbReference type="AlphaFoldDB" id="A0A6H0XXZ9"/>
<dbReference type="Proteomes" id="UP000503462">
    <property type="component" value="Chromosome 3"/>
</dbReference>
<dbReference type="Pfam" id="PF25353">
    <property type="entry name" value="PH_2nd_LRR"/>
    <property type="match status" value="1"/>
</dbReference>
<keyword evidence="4" id="KW-1185">Reference proteome</keyword>
<feature type="domain" description="PH" evidence="2">
    <location>
        <begin position="140"/>
        <end position="279"/>
    </location>
</feature>
<feature type="compositionally biased region" description="Polar residues" evidence="1">
    <location>
        <begin position="117"/>
        <end position="139"/>
    </location>
</feature>
<dbReference type="Gene3D" id="2.30.29.30">
    <property type="entry name" value="Pleckstrin-homology domain (PH domain)/Phosphotyrosine-binding domain (PTB)"/>
    <property type="match status" value="1"/>
</dbReference>
<evidence type="ECO:0000259" key="2">
    <source>
        <dbReference type="PROSITE" id="PS50003"/>
    </source>
</evidence>
<feature type="compositionally biased region" description="Polar residues" evidence="1">
    <location>
        <begin position="21"/>
        <end position="31"/>
    </location>
</feature>
<evidence type="ECO:0000313" key="4">
    <source>
        <dbReference type="Proteomes" id="UP000503462"/>
    </source>
</evidence>
<feature type="region of interest" description="Disordered" evidence="1">
    <location>
        <begin position="189"/>
        <end position="215"/>
    </location>
</feature>
<dbReference type="OrthoDB" id="120976at2759"/>